<dbReference type="InterPro" id="IPR029052">
    <property type="entry name" value="Metallo-depent_PP-like"/>
</dbReference>
<accession>A0AAU7PHX8</accession>
<name>A0AAU7PHX8_9CAUD</name>
<proteinExistence type="predicted"/>
<evidence type="ECO:0000313" key="1">
    <source>
        <dbReference type="EMBL" id="XBS49838.1"/>
    </source>
</evidence>
<protein>
    <submittedName>
        <fullName evidence="1">Phosphoesterase</fullName>
    </submittedName>
</protein>
<dbReference type="Gene3D" id="3.60.21.10">
    <property type="match status" value="1"/>
</dbReference>
<dbReference type="SUPFAM" id="SSF56300">
    <property type="entry name" value="Metallo-dependent phosphatases"/>
    <property type="match status" value="1"/>
</dbReference>
<organism evidence="1">
    <name type="scientific">Salmonella phage SalP219</name>
    <dbReference type="NCBI Taxonomy" id="3158864"/>
    <lineage>
        <taxon>Viruses</taxon>
        <taxon>Duplodnaviria</taxon>
        <taxon>Heunggongvirae</taxon>
        <taxon>Uroviricota</taxon>
        <taxon>Caudoviricetes</taxon>
        <taxon>Vequintavirinae</taxon>
        <taxon>Seunavirus</taxon>
    </lineage>
</organism>
<dbReference type="EMBL" id="PP595732">
    <property type="protein sequence ID" value="XBS49838.1"/>
    <property type="molecule type" value="Genomic_DNA"/>
</dbReference>
<dbReference type="GO" id="GO:0016787">
    <property type="term" value="F:hydrolase activity"/>
    <property type="evidence" value="ECO:0007669"/>
    <property type="project" value="InterPro"/>
</dbReference>
<reference evidence="1" key="1">
    <citation type="submission" date="2024-04" db="EMBL/GenBank/DDBJ databases">
        <authorList>
            <person name="Jaglan A.B."/>
            <person name="Vashisth M."/>
            <person name="Anand T."/>
            <person name="Virmani N."/>
            <person name="Bera B."/>
            <person name="Vaid R."/>
        </authorList>
    </citation>
    <scope>NUCLEOTIDE SEQUENCE</scope>
</reference>
<sequence length="198" mass="22565">MTNIDHVTSDTHWWHTNILGFPSCDKFRKNLYGPKEDSASVVKMNDDMVKTWNKHVKPDDVVAHLGDFVIAYGKHVEPKVRDILSRINGKIILVGGNHDNHMTKRVFRELGHEVVDYKEIDFSTGKEKVRVCMSHYPFASWNKAHHGSVMLHGHSHGSYKAPGGRILDVGWDVHGRPLTMLEAVSECLEKPIYTADHY</sequence>